<keyword evidence="4" id="KW-1185">Reference proteome</keyword>
<evidence type="ECO:0000256" key="2">
    <source>
        <dbReference type="SAM" id="Phobius"/>
    </source>
</evidence>
<gene>
    <name evidence="3" type="ORF">CDD81_6868</name>
</gene>
<protein>
    <submittedName>
        <fullName evidence="3">Uncharacterized protein</fullName>
    </submittedName>
</protein>
<accession>A0A2C5Y6P8</accession>
<evidence type="ECO:0000256" key="1">
    <source>
        <dbReference type="SAM" id="MobiDB-lite"/>
    </source>
</evidence>
<feature type="transmembrane region" description="Helical" evidence="2">
    <location>
        <begin position="178"/>
        <end position="195"/>
    </location>
</feature>
<sequence>MINLEAKDGAQGERCGLDSRRPEDLALPFSDSGSSECSLIKDNDNQIDAGIQVGTADGVVAEPEAKLEKEPRYVVCGYVYEHADKASPPMHLLSLSKRPDATLLVPTTQPLATTPTPRPCSWDKDSHLETEVESFDKLPQGYAFVPTQAKHDSRVLQIHLGPDQTVVREIYPPPRGCFFWTMLLLAWVVSVYWVVAMDRAADARLYGDEDAWEQR</sequence>
<keyword evidence="2" id="KW-1133">Transmembrane helix</keyword>
<reference evidence="3 4" key="1">
    <citation type="submission" date="2017-06" db="EMBL/GenBank/DDBJ databases">
        <title>Ant-infecting Ophiocordyceps genomes reveal a high diversity of potential behavioral manipulation genes and a possible major role for enterotoxins.</title>
        <authorList>
            <person name="De Bekker C."/>
            <person name="Evans H.C."/>
            <person name="Brachmann A."/>
            <person name="Hughes D.P."/>
        </authorList>
    </citation>
    <scope>NUCLEOTIDE SEQUENCE [LARGE SCALE GENOMIC DNA]</scope>
    <source>
        <strain evidence="3 4">Map64</strain>
    </source>
</reference>
<evidence type="ECO:0000313" key="4">
    <source>
        <dbReference type="Proteomes" id="UP000226192"/>
    </source>
</evidence>
<proteinExistence type="predicted"/>
<name>A0A2C5Y6P8_9HYPO</name>
<feature type="region of interest" description="Disordered" evidence="1">
    <location>
        <begin position="1"/>
        <end position="34"/>
    </location>
</feature>
<keyword evidence="2" id="KW-0812">Transmembrane</keyword>
<organism evidence="3 4">
    <name type="scientific">Ophiocordyceps australis</name>
    <dbReference type="NCBI Taxonomy" id="1399860"/>
    <lineage>
        <taxon>Eukaryota</taxon>
        <taxon>Fungi</taxon>
        <taxon>Dikarya</taxon>
        <taxon>Ascomycota</taxon>
        <taxon>Pezizomycotina</taxon>
        <taxon>Sordariomycetes</taxon>
        <taxon>Hypocreomycetidae</taxon>
        <taxon>Hypocreales</taxon>
        <taxon>Ophiocordycipitaceae</taxon>
        <taxon>Ophiocordyceps</taxon>
    </lineage>
</organism>
<keyword evidence="2" id="KW-0472">Membrane</keyword>
<dbReference type="OrthoDB" id="10387695at2759"/>
<dbReference type="Proteomes" id="UP000226192">
    <property type="component" value="Unassembled WGS sequence"/>
</dbReference>
<comment type="caution">
    <text evidence="3">The sequence shown here is derived from an EMBL/GenBank/DDBJ whole genome shotgun (WGS) entry which is preliminary data.</text>
</comment>
<evidence type="ECO:0000313" key="3">
    <source>
        <dbReference type="EMBL" id="PHH62634.1"/>
    </source>
</evidence>
<dbReference type="AlphaFoldDB" id="A0A2C5Y6P8"/>
<feature type="compositionally biased region" description="Basic and acidic residues" evidence="1">
    <location>
        <begin position="1"/>
        <end position="24"/>
    </location>
</feature>
<dbReference type="EMBL" id="NJET01000067">
    <property type="protein sequence ID" value="PHH62634.1"/>
    <property type="molecule type" value="Genomic_DNA"/>
</dbReference>